<protein>
    <submittedName>
        <fullName evidence="2">Uncharacterized protein</fullName>
    </submittedName>
</protein>
<dbReference type="AlphaFoldDB" id="A0A9Q3CKU0"/>
<comment type="caution">
    <text evidence="2">The sequence shown here is derived from an EMBL/GenBank/DDBJ whole genome shotgun (WGS) entry which is preliminary data.</text>
</comment>
<evidence type="ECO:0000256" key="1">
    <source>
        <dbReference type="SAM" id="MobiDB-lite"/>
    </source>
</evidence>
<organism evidence="2 3">
    <name type="scientific">Austropuccinia psidii MF-1</name>
    <dbReference type="NCBI Taxonomy" id="1389203"/>
    <lineage>
        <taxon>Eukaryota</taxon>
        <taxon>Fungi</taxon>
        <taxon>Dikarya</taxon>
        <taxon>Basidiomycota</taxon>
        <taxon>Pucciniomycotina</taxon>
        <taxon>Pucciniomycetes</taxon>
        <taxon>Pucciniales</taxon>
        <taxon>Sphaerophragmiaceae</taxon>
        <taxon>Austropuccinia</taxon>
    </lineage>
</organism>
<proteinExistence type="predicted"/>
<evidence type="ECO:0000313" key="2">
    <source>
        <dbReference type="EMBL" id="MBW0484738.1"/>
    </source>
</evidence>
<accession>A0A9Q3CKU0</accession>
<gene>
    <name evidence="2" type="ORF">O181_024453</name>
</gene>
<reference evidence="2" key="1">
    <citation type="submission" date="2021-03" db="EMBL/GenBank/DDBJ databases">
        <title>Draft genome sequence of rust myrtle Austropuccinia psidii MF-1, a brazilian biotype.</title>
        <authorList>
            <person name="Quecine M.C."/>
            <person name="Pachon D.M.R."/>
            <person name="Bonatelli M.L."/>
            <person name="Correr F.H."/>
            <person name="Franceschini L.M."/>
            <person name="Leite T.F."/>
            <person name="Margarido G.R.A."/>
            <person name="Almeida C.A."/>
            <person name="Ferrarezi J.A."/>
            <person name="Labate C.A."/>
        </authorList>
    </citation>
    <scope>NUCLEOTIDE SEQUENCE</scope>
    <source>
        <strain evidence="2">MF-1</strain>
    </source>
</reference>
<dbReference type="EMBL" id="AVOT02007836">
    <property type="protein sequence ID" value="MBW0484738.1"/>
    <property type="molecule type" value="Genomic_DNA"/>
</dbReference>
<name>A0A9Q3CKU0_9BASI</name>
<dbReference type="Proteomes" id="UP000765509">
    <property type="component" value="Unassembled WGS sequence"/>
</dbReference>
<sequence length="138" mass="16312">MLPQIYQGVMSSWNILKILFKEEELVKYSNGLTPLSSQPKINKIKDYHAKKREASREEAPVAFTQKLQVNQPPQEGKKNKKKNWSKPYFSSYRITKIQKEPMGNCLNIAIILMEFKEKEEQRMRQAHFPKRQLCLLML</sequence>
<evidence type="ECO:0000313" key="3">
    <source>
        <dbReference type="Proteomes" id="UP000765509"/>
    </source>
</evidence>
<keyword evidence="3" id="KW-1185">Reference proteome</keyword>
<feature type="region of interest" description="Disordered" evidence="1">
    <location>
        <begin position="55"/>
        <end position="84"/>
    </location>
</feature>